<dbReference type="PROSITE" id="PS50995">
    <property type="entry name" value="HTH_MARR_2"/>
    <property type="match status" value="1"/>
</dbReference>
<evidence type="ECO:0000256" key="1">
    <source>
        <dbReference type="ARBA" id="ARBA00023015"/>
    </source>
</evidence>
<proteinExistence type="predicted"/>
<dbReference type="EMBL" id="JBHDIY010000002">
    <property type="protein sequence ID" value="MFL4469830.1"/>
    <property type="molecule type" value="Genomic_DNA"/>
</dbReference>
<dbReference type="Proteomes" id="UP001627408">
    <property type="component" value="Unassembled WGS sequence"/>
</dbReference>
<evidence type="ECO:0000256" key="2">
    <source>
        <dbReference type="ARBA" id="ARBA00023125"/>
    </source>
</evidence>
<keyword evidence="1" id="KW-0805">Transcription regulation</keyword>
<dbReference type="PANTHER" id="PTHR42756">
    <property type="entry name" value="TRANSCRIPTIONAL REGULATOR, MARR"/>
    <property type="match status" value="1"/>
</dbReference>
<reference evidence="5 6" key="1">
    <citation type="submission" date="2024-08" db="EMBL/GenBank/DDBJ databases">
        <title>Tateyamaria sp. nov., isolated from marine algae.</title>
        <authorList>
            <person name="Choi B.J."/>
            <person name="Kim J.M."/>
            <person name="Lee J.K."/>
            <person name="Choi D.G."/>
            <person name="Bayburt H."/>
            <person name="Baek J.H."/>
            <person name="Han D.M."/>
            <person name="Jeon C.O."/>
        </authorList>
    </citation>
    <scope>NUCLEOTIDE SEQUENCE [LARGE SCALE GENOMIC DNA]</scope>
    <source>
        <strain evidence="5 6">KMU-156</strain>
    </source>
</reference>
<evidence type="ECO:0000313" key="6">
    <source>
        <dbReference type="Proteomes" id="UP001627408"/>
    </source>
</evidence>
<comment type="caution">
    <text evidence="5">The sequence shown here is derived from an EMBL/GenBank/DDBJ whole genome shotgun (WGS) entry which is preliminary data.</text>
</comment>
<accession>A0ABW8URS8</accession>
<evidence type="ECO:0000259" key="4">
    <source>
        <dbReference type="PROSITE" id="PS50995"/>
    </source>
</evidence>
<dbReference type="InterPro" id="IPR036388">
    <property type="entry name" value="WH-like_DNA-bd_sf"/>
</dbReference>
<organism evidence="5 6">
    <name type="scientific">Tateyamaria armeniaca</name>
    <dbReference type="NCBI Taxonomy" id="2518930"/>
    <lineage>
        <taxon>Bacteria</taxon>
        <taxon>Pseudomonadati</taxon>
        <taxon>Pseudomonadota</taxon>
        <taxon>Alphaproteobacteria</taxon>
        <taxon>Rhodobacterales</taxon>
        <taxon>Roseobacteraceae</taxon>
        <taxon>Tateyamaria</taxon>
    </lineage>
</organism>
<dbReference type="PANTHER" id="PTHR42756:SF1">
    <property type="entry name" value="TRANSCRIPTIONAL REPRESSOR OF EMRAB OPERON"/>
    <property type="match status" value="1"/>
</dbReference>
<sequence length="153" mass="16780">MARPDAIADGAEVSDAALRDFVGYQMKRAFNVLQADLTRTLEPFGLRMLTYSALALIVQNPGLRPSQLATALAVERANVVVYVDQLEEAGWVIRAPSPEDRRAYALQCTLAGRRVYARAEAAVKAHDARMLHGLTRDEVGTLRKAFALIEGRA</sequence>
<name>A0ABW8URS8_9RHOB</name>
<keyword evidence="6" id="KW-1185">Reference proteome</keyword>
<protein>
    <submittedName>
        <fullName evidence="5">MarR family winged helix-turn-helix transcriptional regulator</fullName>
    </submittedName>
</protein>
<feature type="domain" description="HTH marR-type" evidence="4">
    <location>
        <begin position="19"/>
        <end position="151"/>
    </location>
</feature>
<evidence type="ECO:0000256" key="3">
    <source>
        <dbReference type="ARBA" id="ARBA00023163"/>
    </source>
</evidence>
<dbReference type="RefSeq" id="WP_407591730.1">
    <property type="nucleotide sequence ID" value="NZ_JBHDIY010000002.1"/>
</dbReference>
<dbReference type="Pfam" id="PF01047">
    <property type="entry name" value="MarR"/>
    <property type="match status" value="1"/>
</dbReference>
<dbReference type="PRINTS" id="PR00598">
    <property type="entry name" value="HTHMARR"/>
</dbReference>
<keyword evidence="3" id="KW-0804">Transcription</keyword>
<gene>
    <name evidence="5" type="ORF">ACERZ8_08125</name>
</gene>
<dbReference type="InterPro" id="IPR000835">
    <property type="entry name" value="HTH_MarR-typ"/>
</dbReference>
<evidence type="ECO:0000313" key="5">
    <source>
        <dbReference type="EMBL" id="MFL4469830.1"/>
    </source>
</evidence>
<dbReference type="InterPro" id="IPR036390">
    <property type="entry name" value="WH_DNA-bd_sf"/>
</dbReference>
<dbReference type="SUPFAM" id="SSF46785">
    <property type="entry name" value="Winged helix' DNA-binding domain"/>
    <property type="match status" value="1"/>
</dbReference>
<keyword evidence="2" id="KW-0238">DNA-binding</keyword>
<dbReference type="Gene3D" id="1.10.10.10">
    <property type="entry name" value="Winged helix-like DNA-binding domain superfamily/Winged helix DNA-binding domain"/>
    <property type="match status" value="1"/>
</dbReference>
<dbReference type="SMART" id="SM00347">
    <property type="entry name" value="HTH_MARR"/>
    <property type="match status" value="1"/>
</dbReference>